<keyword evidence="1" id="KW-0812">Transmembrane</keyword>
<reference evidence="2" key="1">
    <citation type="submission" date="2022-06" db="EMBL/GenBank/DDBJ databases">
        <title>Genome sequencing of Brevibacillus sp. BB3-R1.</title>
        <authorList>
            <person name="Heo J."/>
            <person name="Lee D."/>
            <person name="Won M."/>
            <person name="Han B.-H."/>
            <person name="Hong S.-B."/>
            <person name="Kwon S.-W."/>
        </authorList>
    </citation>
    <scope>NUCLEOTIDE SEQUENCE</scope>
    <source>
        <strain evidence="2">BB3-R1</strain>
    </source>
</reference>
<keyword evidence="1" id="KW-1133">Transmembrane helix</keyword>
<dbReference type="EMBL" id="CP098755">
    <property type="protein sequence ID" value="USG65746.1"/>
    <property type="molecule type" value="Genomic_DNA"/>
</dbReference>
<sequence>MLLIKHRKTRKLLFLIIKRIQKEFIQNPEKHNLSISKTDILNIERLLIRRQIISKRESNKYLKSETSFSYLSIICISYLGFAVLQGQNGRSPIPKTFFEINEKPDPNFVLQNLLMQIANHSLAIVNLVNSGLDTSARTLLRGLLELSWLTVVVIAEKDNFKRYFDSKNEEAEKGIWRKYFSINSLNSSLEEIEKKLGLSEEVINELKEIRSKSYTYYSRYLHNSYACVMLGPYSFSFKDMESMHISLFGKASMASKQTLGVLNWNLVYLILLIWPILYNIHNFTEYRSDLVWLEALSLREAVLDVYEINNLSNE</sequence>
<dbReference type="RefSeq" id="WP_251872836.1">
    <property type="nucleotide sequence ID" value="NZ_CP098755.1"/>
</dbReference>
<evidence type="ECO:0000313" key="2">
    <source>
        <dbReference type="EMBL" id="USG65746.1"/>
    </source>
</evidence>
<gene>
    <name evidence="2" type="ORF">NDK47_27230</name>
</gene>
<name>A0ABY4WFY8_9BACL</name>
<keyword evidence="3" id="KW-1185">Reference proteome</keyword>
<keyword evidence="1" id="KW-0472">Membrane</keyword>
<evidence type="ECO:0000313" key="3">
    <source>
        <dbReference type="Proteomes" id="UP001056500"/>
    </source>
</evidence>
<accession>A0ABY4WFY8</accession>
<feature type="transmembrane region" description="Helical" evidence="1">
    <location>
        <begin position="261"/>
        <end position="280"/>
    </location>
</feature>
<organism evidence="2 3">
    <name type="scientific">Brevibacillus ruminantium</name>
    <dbReference type="NCBI Taxonomy" id="2950604"/>
    <lineage>
        <taxon>Bacteria</taxon>
        <taxon>Bacillati</taxon>
        <taxon>Bacillota</taxon>
        <taxon>Bacilli</taxon>
        <taxon>Bacillales</taxon>
        <taxon>Paenibacillaceae</taxon>
        <taxon>Brevibacillus</taxon>
    </lineage>
</organism>
<dbReference type="Proteomes" id="UP001056500">
    <property type="component" value="Chromosome"/>
</dbReference>
<protein>
    <submittedName>
        <fullName evidence="2">Uncharacterized protein</fullName>
    </submittedName>
</protein>
<evidence type="ECO:0000256" key="1">
    <source>
        <dbReference type="SAM" id="Phobius"/>
    </source>
</evidence>
<proteinExistence type="predicted"/>